<dbReference type="InterPro" id="IPR020843">
    <property type="entry name" value="ER"/>
</dbReference>
<evidence type="ECO:0000313" key="3">
    <source>
        <dbReference type="Proteomes" id="UP000722989"/>
    </source>
</evidence>
<dbReference type="RefSeq" id="WP_167924785.1">
    <property type="nucleotide sequence ID" value="NZ_JAATVY010000004.1"/>
</dbReference>
<sequence>MKYFCVPQPGGGLVQRECDVPEPGPGQVLVRMRGWSVNFRDLMIAKGLYPKAVKADVVALSDGAGEVVQVGADVTRWSPGDRVVGTYFPRWVSGPGTEDKTSHDLGGTVDGVLAEYVTFSADAVVAVPAHLDFAEAATLPSAGVTAWRAVVEEGRLAPGQNVLTMGSGGVSTFAVQFAALGGARVIATSGSDEKLEKLSAVGAADVINYLTTPAWGAAAAELTAGGVDHVVDVGGAGTIGQSMIAARMGGHISVVGVLTQGTGADPLMVLAKQLTLRGLTNASRETFEEMNQAVERHGLRPVIDKRFAFDEVVSAYRYLESGAHVGKVVLEVD</sequence>
<dbReference type="InterPro" id="IPR013154">
    <property type="entry name" value="ADH-like_N"/>
</dbReference>
<dbReference type="CDD" id="cd08276">
    <property type="entry name" value="MDR7"/>
    <property type="match status" value="1"/>
</dbReference>
<feature type="domain" description="Enoyl reductase (ER)" evidence="1">
    <location>
        <begin position="12"/>
        <end position="330"/>
    </location>
</feature>
<dbReference type="InterPro" id="IPR052711">
    <property type="entry name" value="Zinc_ADH-like"/>
</dbReference>
<dbReference type="PANTHER" id="PTHR45033">
    <property type="match status" value="1"/>
</dbReference>
<evidence type="ECO:0000313" key="2">
    <source>
        <dbReference type="EMBL" id="NJC69920.1"/>
    </source>
</evidence>
<dbReference type="InterPro" id="IPR013149">
    <property type="entry name" value="ADH-like_C"/>
</dbReference>
<dbReference type="Pfam" id="PF08240">
    <property type="entry name" value="ADH_N"/>
    <property type="match status" value="1"/>
</dbReference>
<dbReference type="PANTHER" id="PTHR45033:SF2">
    <property type="entry name" value="ZINC-TYPE ALCOHOL DEHYDROGENASE-LIKE PROTEIN C1773.06C"/>
    <property type="match status" value="1"/>
</dbReference>
<gene>
    <name evidence="2" type="ORF">HC031_09365</name>
</gene>
<protein>
    <submittedName>
        <fullName evidence="2">NAD(P)-dependent alcohol dehydrogenase</fullName>
    </submittedName>
</protein>
<dbReference type="InterPro" id="IPR036291">
    <property type="entry name" value="NAD(P)-bd_dom_sf"/>
</dbReference>
<dbReference type="EMBL" id="JAATVY010000004">
    <property type="protein sequence ID" value="NJC69920.1"/>
    <property type="molecule type" value="Genomic_DNA"/>
</dbReference>
<dbReference type="SUPFAM" id="SSF50129">
    <property type="entry name" value="GroES-like"/>
    <property type="match status" value="1"/>
</dbReference>
<evidence type="ECO:0000259" key="1">
    <source>
        <dbReference type="SMART" id="SM00829"/>
    </source>
</evidence>
<dbReference type="SMART" id="SM00829">
    <property type="entry name" value="PKS_ER"/>
    <property type="match status" value="1"/>
</dbReference>
<keyword evidence="3" id="KW-1185">Reference proteome</keyword>
<proteinExistence type="predicted"/>
<dbReference type="Proteomes" id="UP000722989">
    <property type="component" value="Unassembled WGS sequence"/>
</dbReference>
<dbReference type="Pfam" id="PF00107">
    <property type="entry name" value="ADH_zinc_N"/>
    <property type="match status" value="1"/>
</dbReference>
<dbReference type="Gene3D" id="3.90.180.10">
    <property type="entry name" value="Medium-chain alcohol dehydrogenases, catalytic domain"/>
    <property type="match status" value="1"/>
</dbReference>
<dbReference type="Gene3D" id="3.40.50.720">
    <property type="entry name" value="NAD(P)-binding Rossmann-like Domain"/>
    <property type="match status" value="1"/>
</dbReference>
<dbReference type="InterPro" id="IPR011032">
    <property type="entry name" value="GroES-like_sf"/>
</dbReference>
<organism evidence="2 3">
    <name type="scientific">Planosporangium thailandense</name>
    <dbReference type="NCBI Taxonomy" id="765197"/>
    <lineage>
        <taxon>Bacteria</taxon>
        <taxon>Bacillati</taxon>
        <taxon>Actinomycetota</taxon>
        <taxon>Actinomycetes</taxon>
        <taxon>Micromonosporales</taxon>
        <taxon>Micromonosporaceae</taxon>
        <taxon>Planosporangium</taxon>
    </lineage>
</organism>
<reference evidence="2 3" key="1">
    <citation type="submission" date="2020-03" db="EMBL/GenBank/DDBJ databases">
        <title>WGS of the type strain of Planosporangium spp.</title>
        <authorList>
            <person name="Thawai C."/>
        </authorList>
    </citation>
    <scope>NUCLEOTIDE SEQUENCE [LARGE SCALE GENOMIC DNA]</scope>
    <source>
        <strain evidence="2 3">TBRC 5610</strain>
    </source>
</reference>
<accession>A0ABX0XXF6</accession>
<dbReference type="SUPFAM" id="SSF51735">
    <property type="entry name" value="NAD(P)-binding Rossmann-fold domains"/>
    <property type="match status" value="1"/>
</dbReference>
<name>A0ABX0XXF6_9ACTN</name>
<comment type="caution">
    <text evidence="2">The sequence shown here is derived from an EMBL/GenBank/DDBJ whole genome shotgun (WGS) entry which is preliminary data.</text>
</comment>